<gene>
    <name evidence="1" type="ORF">FB561_2762</name>
</gene>
<reference evidence="1 2" key="1">
    <citation type="submission" date="2019-06" db="EMBL/GenBank/DDBJ databases">
        <title>Sequencing the genomes of 1000 actinobacteria strains.</title>
        <authorList>
            <person name="Klenk H.-P."/>
        </authorList>
    </citation>
    <scope>NUCLEOTIDE SEQUENCE [LARGE SCALE GENOMIC DNA]</scope>
    <source>
        <strain evidence="1 2">DSM 24683</strain>
    </source>
</reference>
<evidence type="ECO:0000313" key="1">
    <source>
        <dbReference type="EMBL" id="TWD81642.1"/>
    </source>
</evidence>
<name>A0A561BS85_9ACTN</name>
<dbReference type="Proteomes" id="UP000318380">
    <property type="component" value="Unassembled WGS sequence"/>
</dbReference>
<comment type="caution">
    <text evidence="1">The sequence shown here is derived from an EMBL/GenBank/DDBJ whole genome shotgun (WGS) entry which is preliminary data.</text>
</comment>
<proteinExistence type="predicted"/>
<evidence type="ECO:0000313" key="2">
    <source>
        <dbReference type="Proteomes" id="UP000318380"/>
    </source>
</evidence>
<dbReference type="AlphaFoldDB" id="A0A561BS85"/>
<dbReference type="EMBL" id="VIVK01000001">
    <property type="protein sequence ID" value="TWD81642.1"/>
    <property type="molecule type" value="Genomic_DNA"/>
</dbReference>
<sequence>MTLVDLYASDDVHETFLACIKTSHEIGSLAQRQSPSDPMTEQAKELFIRFRAQRLRLRAAVRTEFGFKSRRQVARASERESIIDPAHAIT</sequence>
<organism evidence="1 2">
    <name type="scientific">Kribbella amoyensis</name>
    <dbReference type="NCBI Taxonomy" id="996641"/>
    <lineage>
        <taxon>Bacteria</taxon>
        <taxon>Bacillati</taxon>
        <taxon>Actinomycetota</taxon>
        <taxon>Actinomycetes</taxon>
        <taxon>Propionibacteriales</taxon>
        <taxon>Kribbellaceae</taxon>
        <taxon>Kribbella</taxon>
    </lineage>
</organism>
<keyword evidence="2" id="KW-1185">Reference proteome</keyword>
<accession>A0A561BS85</accession>
<protein>
    <submittedName>
        <fullName evidence="1">Uncharacterized protein</fullName>
    </submittedName>
</protein>